<dbReference type="InterPro" id="IPR008568">
    <property type="entry name" value="EMC3"/>
</dbReference>
<keyword evidence="6 9" id="KW-0472">Membrane</keyword>
<dbReference type="GO" id="GO:0034975">
    <property type="term" value="P:protein folding in endoplasmic reticulum"/>
    <property type="evidence" value="ECO:0007669"/>
    <property type="project" value="TreeGrafter"/>
</dbReference>
<reference evidence="10 11" key="1">
    <citation type="submission" date="2016-07" db="EMBL/GenBank/DDBJ databases">
        <title>Pervasive Adenine N6-methylation of Active Genes in Fungi.</title>
        <authorList>
            <consortium name="DOE Joint Genome Institute"/>
            <person name="Mondo S.J."/>
            <person name="Dannebaum R.O."/>
            <person name="Kuo R.C."/>
            <person name="Labutti K."/>
            <person name="Haridas S."/>
            <person name="Kuo A."/>
            <person name="Salamov A."/>
            <person name="Ahrendt S.R."/>
            <person name="Lipzen A."/>
            <person name="Sullivan W."/>
            <person name="Andreopoulos W.B."/>
            <person name="Clum A."/>
            <person name="Lindquist E."/>
            <person name="Daum C."/>
            <person name="Ramamoorthy G.K."/>
            <person name="Gryganskyi A."/>
            <person name="Culley D."/>
            <person name="Magnuson J.K."/>
            <person name="James T.Y."/>
            <person name="O'Malley M.A."/>
            <person name="Stajich J.E."/>
            <person name="Spatafora J.W."/>
            <person name="Visel A."/>
            <person name="Grigoriev I.V."/>
        </authorList>
    </citation>
    <scope>NUCLEOTIDE SEQUENCE [LARGE SCALE GENOMIC DNA]</scope>
    <source>
        <strain evidence="10 11">NRRL 2496</strain>
    </source>
</reference>
<evidence type="ECO:0000256" key="8">
    <source>
        <dbReference type="SAM" id="MobiDB-lite"/>
    </source>
</evidence>
<comment type="caution">
    <text evidence="10">The sequence shown here is derived from an EMBL/GenBank/DDBJ whole genome shotgun (WGS) entry which is preliminary data.</text>
</comment>
<dbReference type="GO" id="GO:0051087">
    <property type="term" value="F:protein-folding chaperone binding"/>
    <property type="evidence" value="ECO:0007669"/>
    <property type="project" value="EnsemblFungi"/>
</dbReference>
<keyword evidence="4 9" id="KW-0812">Transmembrane</keyword>
<protein>
    <recommendedName>
        <fullName evidence="3 7">ER membrane protein complex subunit 3</fullName>
    </recommendedName>
</protein>
<evidence type="ECO:0000313" key="11">
    <source>
        <dbReference type="Proteomes" id="UP000242180"/>
    </source>
</evidence>
<name>A0A1X2GZT2_SYNRA</name>
<gene>
    <name evidence="10" type="ORF">BCR43DRAFT_499133</name>
</gene>
<evidence type="ECO:0000256" key="3">
    <source>
        <dbReference type="ARBA" id="ARBA00020822"/>
    </source>
</evidence>
<sequence length="293" mass="33086">MTDSQMILDPAIRDWVLIPIMIVMVLVGVLRHHITMLLTGQPKKPQLKAIRESKALLRGMRLRTFGNYIPPHAFGARKTMLANAYESGKYLKNPDGQKEAANPMDPEMMEGMMEGMKKQLTNMVPQMLIMGWINFFFQGFIVIKLPFPLTPRFKTMLQSGVDTRDMDVTWVSSLSWYFLNLFGLGSVFALILGDNNAAGVDMAAMGAMPGAMPGAGQPGQPPDFNKLFMAEKENVLITAHQWDLDNVEERLLAKYGKRTLTPSTSSTTKKEPATIRDKIKQQQQQQQQRPRRR</sequence>
<feature type="transmembrane region" description="Helical" evidence="9">
    <location>
        <begin position="174"/>
        <end position="192"/>
    </location>
</feature>
<evidence type="ECO:0000256" key="4">
    <source>
        <dbReference type="ARBA" id="ARBA00022692"/>
    </source>
</evidence>
<feature type="compositionally biased region" description="Basic and acidic residues" evidence="8">
    <location>
        <begin position="268"/>
        <end position="280"/>
    </location>
</feature>
<comment type="subcellular location">
    <subcellularLocation>
        <location evidence="1">Membrane</location>
        <topology evidence="1">Multi-pass membrane protein</topology>
    </subcellularLocation>
</comment>
<keyword evidence="11" id="KW-1185">Reference proteome</keyword>
<organism evidence="10 11">
    <name type="scientific">Syncephalastrum racemosum</name>
    <name type="common">Filamentous fungus</name>
    <dbReference type="NCBI Taxonomy" id="13706"/>
    <lineage>
        <taxon>Eukaryota</taxon>
        <taxon>Fungi</taxon>
        <taxon>Fungi incertae sedis</taxon>
        <taxon>Mucoromycota</taxon>
        <taxon>Mucoromycotina</taxon>
        <taxon>Mucoromycetes</taxon>
        <taxon>Mucorales</taxon>
        <taxon>Syncephalastraceae</taxon>
        <taxon>Syncephalastrum</taxon>
    </lineage>
</organism>
<comment type="function">
    <text evidence="7">The EMC seems to be required for efficient folding of proteins in the endoplasmic reticulum (ER).</text>
</comment>
<dbReference type="GO" id="GO:0032977">
    <property type="term" value="F:membrane insertase activity"/>
    <property type="evidence" value="ECO:0007669"/>
    <property type="project" value="EnsemblFungi"/>
</dbReference>
<dbReference type="GO" id="GO:0072546">
    <property type="term" value="C:EMC complex"/>
    <property type="evidence" value="ECO:0007669"/>
    <property type="project" value="EnsemblFungi"/>
</dbReference>
<dbReference type="GO" id="GO:0045050">
    <property type="term" value="P:protein insertion into ER membrane by stop-transfer membrane-anchor sequence"/>
    <property type="evidence" value="ECO:0007669"/>
    <property type="project" value="EnsemblFungi"/>
</dbReference>
<dbReference type="OMA" id="KDMDPRW"/>
<dbReference type="PANTHER" id="PTHR13116:SF5">
    <property type="entry name" value="ER MEMBRANE PROTEIN COMPLEX SUBUNIT 3"/>
    <property type="match status" value="1"/>
</dbReference>
<dbReference type="PANTHER" id="PTHR13116">
    <property type="entry name" value="ER MEMBRANE PROTEIN COMPLEX SUBUNIT 3"/>
    <property type="match status" value="1"/>
</dbReference>
<evidence type="ECO:0000256" key="9">
    <source>
        <dbReference type="SAM" id="Phobius"/>
    </source>
</evidence>
<dbReference type="SMART" id="SM01415">
    <property type="entry name" value="DUF106"/>
    <property type="match status" value="1"/>
</dbReference>
<dbReference type="OrthoDB" id="6745403at2759"/>
<evidence type="ECO:0000256" key="2">
    <source>
        <dbReference type="ARBA" id="ARBA00005376"/>
    </source>
</evidence>
<dbReference type="GO" id="GO:0006644">
    <property type="term" value="P:phospholipid metabolic process"/>
    <property type="evidence" value="ECO:0007669"/>
    <property type="project" value="EnsemblFungi"/>
</dbReference>
<dbReference type="FunCoup" id="A0A1X2GZT2">
    <property type="interactions" value="256"/>
</dbReference>
<evidence type="ECO:0000313" key="10">
    <source>
        <dbReference type="EMBL" id="ORY90338.1"/>
    </source>
</evidence>
<proteinExistence type="inferred from homology"/>
<feature type="compositionally biased region" description="Low complexity" evidence="8">
    <location>
        <begin position="281"/>
        <end position="293"/>
    </location>
</feature>
<accession>A0A1X2GZT2</accession>
<comment type="similarity">
    <text evidence="2 7">Belongs to the EMC3 family.</text>
</comment>
<evidence type="ECO:0000256" key="7">
    <source>
        <dbReference type="PIRNR" id="PIRNR010045"/>
    </source>
</evidence>
<evidence type="ECO:0000256" key="5">
    <source>
        <dbReference type="ARBA" id="ARBA00022989"/>
    </source>
</evidence>
<feature type="region of interest" description="Disordered" evidence="8">
    <location>
        <begin position="255"/>
        <end position="293"/>
    </location>
</feature>
<evidence type="ECO:0000256" key="1">
    <source>
        <dbReference type="ARBA" id="ARBA00004141"/>
    </source>
</evidence>
<dbReference type="EMBL" id="MCGN01000012">
    <property type="protein sequence ID" value="ORY90338.1"/>
    <property type="molecule type" value="Genomic_DNA"/>
</dbReference>
<dbReference type="STRING" id="13706.A0A1X2GZT2"/>
<dbReference type="InterPro" id="IPR002809">
    <property type="entry name" value="EMC3/TMCO1"/>
</dbReference>
<keyword evidence="5 9" id="KW-1133">Transmembrane helix</keyword>
<feature type="transmembrane region" description="Helical" evidence="9">
    <location>
        <begin position="127"/>
        <end position="147"/>
    </location>
</feature>
<dbReference type="GO" id="GO:0015914">
    <property type="term" value="P:phospholipid transport"/>
    <property type="evidence" value="ECO:0007669"/>
    <property type="project" value="EnsemblFungi"/>
</dbReference>
<feature type="transmembrane region" description="Helical" evidence="9">
    <location>
        <begin position="15"/>
        <end position="34"/>
    </location>
</feature>
<dbReference type="AlphaFoldDB" id="A0A1X2GZT2"/>
<dbReference type="Pfam" id="PF01956">
    <property type="entry name" value="EMC3_TMCO1"/>
    <property type="match status" value="1"/>
</dbReference>
<evidence type="ECO:0000256" key="6">
    <source>
        <dbReference type="ARBA" id="ARBA00023136"/>
    </source>
</evidence>
<dbReference type="PIRSF" id="PIRSF010045">
    <property type="entry name" value="DUF850_TM_euk"/>
    <property type="match status" value="1"/>
</dbReference>
<dbReference type="InParanoid" id="A0A1X2GZT2"/>
<dbReference type="Proteomes" id="UP000242180">
    <property type="component" value="Unassembled WGS sequence"/>
</dbReference>